<feature type="chain" id="PRO_5040732638" description="Putrescine-binding periplasmic protein" evidence="9">
    <location>
        <begin position="24"/>
        <end position="345"/>
    </location>
</feature>
<dbReference type="Proteomes" id="UP000615796">
    <property type="component" value="Unassembled WGS sequence"/>
</dbReference>
<dbReference type="InterPro" id="IPR006059">
    <property type="entry name" value="SBP"/>
</dbReference>
<dbReference type="PANTHER" id="PTHR30222:SF17">
    <property type="entry name" value="SPERMIDINE_PUTRESCINE-BINDING PERIPLASMIC PROTEIN"/>
    <property type="match status" value="1"/>
</dbReference>
<dbReference type="GO" id="GO:0042597">
    <property type="term" value="C:periplasmic space"/>
    <property type="evidence" value="ECO:0007669"/>
    <property type="project" value="UniProtKB-SubCell"/>
</dbReference>
<evidence type="ECO:0000256" key="9">
    <source>
        <dbReference type="SAM" id="SignalP"/>
    </source>
</evidence>
<dbReference type="RefSeq" id="WP_186462960.1">
    <property type="nucleotide sequence ID" value="NZ_JACNMI010000002.1"/>
</dbReference>
<comment type="subcellular location">
    <subcellularLocation>
        <location evidence="1 7">Periplasm</location>
    </subcellularLocation>
</comment>
<evidence type="ECO:0000256" key="8">
    <source>
        <dbReference type="PIRSR" id="PIRSR019574-1"/>
    </source>
</evidence>
<keyword evidence="3 7" id="KW-0813">Transport</keyword>
<gene>
    <name evidence="10" type="ORF">H8Q88_08085</name>
</gene>
<evidence type="ECO:0000256" key="3">
    <source>
        <dbReference type="ARBA" id="ARBA00022448"/>
    </source>
</evidence>
<dbReference type="Gene3D" id="3.40.190.10">
    <property type="entry name" value="Periplasmic binding protein-like II"/>
    <property type="match status" value="2"/>
</dbReference>
<comment type="caution">
    <text evidence="10">The sequence shown here is derived from an EMBL/GenBank/DDBJ whole genome shotgun (WGS) entry which is preliminary data.</text>
</comment>
<evidence type="ECO:0000313" key="11">
    <source>
        <dbReference type="Proteomes" id="UP000615796"/>
    </source>
</evidence>
<evidence type="ECO:0000256" key="4">
    <source>
        <dbReference type="ARBA" id="ARBA00022729"/>
    </source>
</evidence>
<dbReference type="AlphaFoldDB" id="A0A9X0UMD2"/>
<feature type="binding site" evidence="8">
    <location>
        <position position="35"/>
    </location>
    <ligand>
        <name>spermidine</name>
        <dbReference type="ChEBI" id="CHEBI:57834"/>
    </ligand>
</feature>
<accession>A0A9X0UMD2</accession>
<evidence type="ECO:0000256" key="7">
    <source>
        <dbReference type="PIRNR" id="PIRNR019574"/>
    </source>
</evidence>
<dbReference type="InterPro" id="IPR001188">
    <property type="entry name" value="Sperm_putr-bd"/>
</dbReference>
<keyword evidence="5 7" id="KW-0574">Periplasm</keyword>
<name>A0A9X0UMD2_VIBME</name>
<sequence>MKKSKLYAGVLCAATLFTTHTMANDTELYFYNWSEYIPSDVLEEFSKETGIRVIYSTYESNESMYAKLKTQGAGYDLVVPSTYFVSKMRKEGMLQPIDKNQLSHFADLDPNFLNKSFDPENRYSIPYIWGATGIGINTDMLDKSALTNWNDLWDAKWRGQLMLMDDAREVFHMALSKLGYSPNSTNPEEIEAAYQELTKLMPNVLVFNSDFPANPFLAGEVSLGMLWNGSAYMARQEGANIEIIWPEKGAIFWMDSIAIPAGAKNIEAAHKMIDFLLRPENAAKIALEIGYPTPVKTAHKLLPAEFVNDPNIFPPQSVMDSGEWQDDVGEASILYDNYFQRLKVK</sequence>
<evidence type="ECO:0000256" key="2">
    <source>
        <dbReference type="ARBA" id="ARBA00007173"/>
    </source>
</evidence>
<reference evidence="10" key="1">
    <citation type="submission" date="2020-08" db="EMBL/GenBank/DDBJ databases">
        <title>Genome Sequencing and Pan-Genome Analysis of Migratory bird Vibrio Strains, Inner Mongolia.</title>
        <authorList>
            <person name="Zheng L."/>
        </authorList>
    </citation>
    <scope>NUCLEOTIDE SEQUENCE</scope>
    <source>
        <strain evidence="10">M13F</strain>
    </source>
</reference>
<dbReference type="PRINTS" id="PR00909">
    <property type="entry name" value="SPERMDNBNDNG"/>
</dbReference>
<feature type="binding site" evidence="8">
    <location>
        <position position="83"/>
    </location>
    <ligand>
        <name>spermidine</name>
        <dbReference type="ChEBI" id="CHEBI:57834"/>
    </ligand>
</feature>
<dbReference type="Pfam" id="PF13416">
    <property type="entry name" value="SBP_bac_8"/>
    <property type="match status" value="1"/>
</dbReference>
<keyword evidence="11" id="KW-1185">Reference proteome</keyword>
<comment type="similarity">
    <text evidence="2 7">Belongs to the bacterial solute-binding protein PotD/PotF family.</text>
</comment>
<comment type="function">
    <text evidence="6">Required for the activity of the bacterial periplasmic transport system of putrescine and spermidine. Polyamine binding protein.</text>
</comment>
<feature type="binding site" evidence="8">
    <location>
        <begin position="166"/>
        <end position="169"/>
    </location>
    <ligand>
        <name>spermidine</name>
        <dbReference type="ChEBI" id="CHEBI:57834"/>
    </ligand>
</feature>
<evidence type="ECO:0000256" key="6">
    <source>
        <dbReference type="ARBA" id="ARBA00056738"/>
    </source>
</evidence>
<dbReference type="FunFam" id="3.40.190.10:FF:000062">
    <property type="entry name" value="Putrescine-binding periplasmic protein"/>
    <property type="match status" value="1"/>
</dbReference>
<protein>
    <recommendedName>
        <fullName evidence="7">Putrescine-binding periplasmic protein</fullName>
    </recommendedName>
</protein>
<dbReference type="EMBL" id="JACRUP010000004">
    <property type="protein sequence ID" value="MBC5850923.1"/>
    <property type="molecule type" value="Genomic_DNA"/>
</dbReference>
<proteinExistence type="inferred from homology"/>
<dbReference type="SUPFAM" id="SSF53850">
    <property type="entry name" value="Periplasmic binding protein-like II"/>
    <property type="match status" value="1"/>
</dbReference>
<dbReference type="GO" id="GO:0015846">
    <property type="term" value="P:polyamine transport"/>
    <property type="evidence" value="ECO:0007669"/>
    <property type="project" value="InterPro"/>
</dbReference>
<keyword evidence="4 9" id="KW-0732">Signal</keyword>
<dbReference type="PANTHER" id="PTHR30222">
    <property type="entry name" value="SPERMIDINE/PUTRESCINE-BINDING PERIPLASMIC PROTEIN"/>
    <property type="match status" value="1"/>
</dbReference>
<evidence type="ECO:0000256" key="1">
    <source>
        <dbReference type="ARBA" id="ARBA00004418"/>
    </source>
</evidence>
<dbReference type="GO" id="GO:0019808">
    <property type="term" value="F:polyamine binding"/>
    <property type="evidence" value="ECO:0007669"/>
    <property type="project" value="InterPro"/>
</dbReference>
<feature type="signal peptide" evidence="9">
    <location>
        <begin position="1"/>
        <end position="23"/>
    </location>
</feature>
<evidence type="ECO:0000313" key="10">
    <source>
        <dbReference type="EMBL" id="MBC5850923.1"/>
    </source>
</evidence>
<organism evidence="10 11">
    <name type="scientific">Vibrio metschnikovii</name>
    <dbReference type="NCBI Taxonomy" id="28172"/>
    <lineage>
        <taxon>Bacteria</taxon>
        <taxon>Pseudomonadati</taxon>
        <taxon>Pseudomonadota</taxon>
        <taxon>Gammaproteobacteria</taxon>
        <taxon>Vibrionales</taxon>
        <taxon>Vibrionaceae</taxon>
        <taxon>Vibrio</taxon>
    </lineage>
</organism>
<feature type="binding site" evidence="8">
    <location>
        <position position="325"/>
    </location>
    <ligand>
        <name>spermidine</name>
        <dbReference type="ChEBI" id="CHEBI:57834"/>
    </ligand>
</feature>
<dbReference type="PIRSF" id="PIRSF019574">
    <property type="entry name" value="Periplasmic_polyamine_BP"/>
    <property type="match status" value="1"/>
</dbReference>
<evidence type="ECO:0000256" key="5">
    <source>
        <dbReference type="ARBA" id="ARBA00022764"/>
    </source>
</evidence>